<dbReference type="RefSeq" id="WP_055065426.1">
    <property type="nucleotide sequence ID" value="NZ_CYZD01000001.1"/>
</dbReference>
<evidence type="ECO:0008006" key="4">
    <source>
        <dbReference type="Google" id="ProtNLM"/>
    </source>
</evidence>
<dbReference type="Proteomes" id="UP000095409">
    <property type="component" value="Unassembled WGS sequence"/>
</dbReference>
<name>A0A173WM68_9FIRM</name>
<accession>A0A173WM68</accession>
<gene>
    <name evidence="2" type="ORF">ERS852394_00142</name>
</gene>
<sequence>MLANGTTLGYRKHTDGTSNSAAYTDLPGLKEIPEVGTEIDKEDNTCLTDPHKIYEQGIGDLPDMVYKFKYDNTKADSPYRVMRDAAAKKEVWDFQEKTKDGTVTEFTAQFAVKRTGGGVNGVIECEVTMAVQSEIKQTDPA</sequence>
<dbReference type="AlphaFoldDB" id="A0A173WM68"/>
<evidence type="ECO:0000256" key="1">
    <source>
        <dbReference type="SAM" id="MobiDB-lite"/>
    </source>
</evidence>
<organism evidence="2 3">
    <name type="scientific">Blautia obeum</name>
    <dbReference type="NCBI Taxonomy" id="40520"/>
    <lineage>
        <taxon>Bacteria</taxon>
        <taxon>Bacillati</taxon>
        <taxon>Bacillota</taxon>
        <taxon>Clostridia</taxon>
        <taxon>Lachnospirales</taxon>
        <taxon>Lachnospiraceae</taxon>
        <taxon>Blautia</taxon>
    </lineage>
</organism>
<dbReference type="Gene3D" id="4.10.410.40">
    <property type="match status" value="1"/>
</dbReference>
<reference evidence="2 3" key="1">
    <citation type="submission" date="2015-09" db="EMBL/GenBank/DDBJ databases">
        <authorList>
            <consortium name="Pathogen Informatics"/>
        </authorList>
    </citation>
    <scope>NUCLEOTIDE SEQUENCE [LARGE SCALE GENOMIC DNA]</scope>
    <source>
        <strain evidence="2 3">2789STDY5608837</strain>
    </source>
</reference>
<feature type="region of interest" description="Disordered" evidence="1">
    <location>
        <begin position="1"/>
        <end position="24"/>
    </location>
</feature>
<dbReference type="EMBL" id="CYZD01000001">
    <property type="protein sequence ID" value="CUN40170.1"/>
    <property type="molecule type" value="Genomic_DNA"/>
</dbReference>
<proteinExistence type="predicted"/>
<evidence type="ECO:0000313" key="3">
    <source>
        <dbReference type="Proteomes" id="UP000095409"/>
    </source>
</evidence>
<protein>
    <recommendedName>
        <fullName evidence="4">Phage tail protein</fullName>
    </recommendedName>
</protein>
<evidence type="ECO:0000313" key="2">
    <source>
        <dbReference type="EMBL" id="CUN40170.1"/>
    </source>
</evidence>